<keyword evidence="2" id="KW-0285">Flavoprotein</keyword>
<dbReference type="GO" id="GO:0050660">
    <property type="term" value="F:flavin adenine dinucleotide binding"/>
    <property type="evidence" value="ECO:0007669"/>
    <property type="project" value="InterPro"/>
</dbReference>
<dbReference type="PANTHER" id="PTHR43872:SF1">
    <property type="entry name" value="MONOOXYGENASE, PUTATIVE (AFU_ORTHOLOGUE AFUA_8G02570)-RELATED"/>
    <property type="match status" value="1"/>
</dbReference>
<dbReference type="InterPro" id="IPR036188">
    <property type="entry name" value="FAD/NAD-bd_sf"/>
</dbReference>
<evidence type="ECO:0000256" key="6">
    <source>
        <dbReference type="ARBA" id="ARBA00023033"/>
    </source>
</evidence>
<dbReference type="FunFam" id="3.50.50.60:FF:000228">
    <property type="entry name" value="FAD-containing monooxygenase EthA"/>
    <property type="match status" value="1"/>
</dbReference>
<dbReference type="Gene3D" id="3.50.50.60">
    <property type="entry name" value="FAD/NAD(P)-binding domain"/>
    <property type="match status" value="3"/>
</dbReference>
<dbReference type="GO" id="GO:0050661">
    <property type="term" value="F:NADP binding"/>
    <property type="evidence" value="ECO:0007669"/>
    <property type="project" value="InterPro"/>
</dbReference>
<evidence type="ECO:0000256" key="3">
    <source>
        <dbReference type="ARBA" id="ARBA00022827"/>
    </source>
</evidence>
<keyword evidence="6" id="KW-0503">Monooxygenase</keyword>
<evidence type="ECO:0000256" key="4">
    <source>
        <dbReference type="ARBA" id="ARBA00022857"/>
    </source>
</evidence>
<accession>A0AAE0DGK4</accession>
<dbReference type="SUPFAM" id="SSF51905">
    <property type="entry name" value="FAD/NAD(P)-binding domain"/>
    <property type="match status" value="1"/>
</dbReference>
<evidence type="ECO:0000256" key="2">
    <source>
        <dbReference type="ARBA" id="ARBA00022630"/>
    </source>
</evidence>
<dbReference type="InterPro" id="IPR020946">
    <property type="entry name" value="Flavin_mOase-like"/>
</dbReference>
<keyword evidence="4" id="KW-0521">NADP</keyword>
<dbReference type="Pfam" id="PF00743">
    <property type="entry name" value="FMO-like"/>
    <property type="match status" value="1"/>
</dbReference>
<gene>
    <name evidence="7" type="ORF">OEA41_009151</name>
</gene>
<keyword evidence="5" id="KW-0560">Oxidoreductase</keyword>
<dbReference type="EMBL" id="JASNWA010000009">
    <property type="protein sequence ID" value="KAK3169767.1"/>
    <property type="molecule type" value="Genomic_DNA"/>
</dbReference>
<dbReference type="AlphaFoldDB" id="A0AAE0DGK4"/>
<dbReference type="PRINTS" id="PR00368">
    <property type="entry name" value="FADPNR"/>
</dbReference>
<reference evidence="7" key="1">
    <citation type="submission" date="2022-11" db="EMBL/GenBank/DDBJ databases">
        <title>Chromosomal genome sequence assembly and mating type (MAT) locus characterization of the leprose asexual lichenized fungus Lepraria neglecta (Nyl.) Erichsen.</title>
        <authorList>
            <person name="Allen J.L."/>
            <person name="Pfeffer B."/>
        </authorList>
    </citation>
    <scope>NUCLEOTIDE SEQUENCE</scope>
    <source>
        <strain evidence="7">Allen 5258</strain>
    </source>
</reference>
<keyword evidence="8" id="KW-1185">Reference proteome</keyword>
<dbReference type="GO" id="GO:0004499">
    <property type="term" value="F:N,N-dimethylaniline monooxygenase activity"/>
    <property type="evidence" value="ECO:0007669"/>
    <property type="project" value="InterPro"/>
</dbReference>
<dbReference type="Proteomes" id="UP001276659">
    <property type="component" value="Unassembled WGS sequence"/>
</dbReference>
<organism evidence="7 8">
    <name type="scientific">Lepraria neglecta</name>
    <dbReference type="NCBI Taxonomy" id="209136"/>
    <lineage>
        <taxon>Eukaryota</taxon>
        <taxon>Fungi</taxon>
        <taxon>Dikarya</taxon>
        <taxon>Ascomycota</taxon>
        <taxon>Pezizomycotina</taxon>
        <taxon>Lecanoromycetes</taxon>
        <taxon>OSLEUM clade</taxon>
        <taxon>Lecanoromycetidae</taxon>
        <taxon>Lecanorales</taxon>
        <taxon>Lecanorineae</taxon>
        <taxon>Stereocaulaceae</taxon>
        <taxon>Lepraria</taxon>
    </lineage>
</organism>
<dbReference type="Pfam" id="PF13450">
    <property type="entry name" value="NAD_binding_8"/>
    <property type="match status" value="1"/>
</dbReference>
<proteinExistence type="predicted"/>
<evidence type="ECO:0000313" key="7">
    <source>
        <dbReference type="EMBL" id="KAK3169767.1"/>
    </source>
</evidence>
<keyword evidence="3" id="KW-0274">FAD</keyword>
<dbReference type="InterPro" id="IPR051820">
    <property type="entry name" value="FAD-binding_MO"/>
</dbReference>
<evidence type="ECO:0000313" key="8">
    <source>
        <dbReference type="Proteomes" id="UP001276659"/>
    </source>
</evidence>
<sequence>MGDAGGAHSDVLDVIIVGAGISGINAAYRLQTELPSSSYTILESRGGIGGTWDFFRYPGFRSDSDLYTFGFSWRPWDQKKYIADGESIRKYIRESAAMYGIDHKVQFRHKLVSANWSSDQQAWSLLIDADGEKKYFHARFVILSTGYYDYDEPLSTTITGIENFKGNIVHPQFWPDDFDYKDQKIVVIGSGSTAVTLIPSLAEKASHVTMLQRSPSYLLARPSVDAFGQLVSKFLPSWMSHRLTRLKFLVLNFLFVKFCGTYPQAARNLIKKATIKELPKDTPHNPHFEPRYNPWEQRLCLCPDGDFFEAMRAGKASVVTDTITTVTENGIQLASGMTLDADVIVTATGLKLKTAGGAQISVDNTPIKIGEKFLWKGVMLQDLPNMATVIGYTNASWTLGADATALFVVRLLKYLSDNGITAAVPRLEHPEKMKSTAALNLSSTYVVKGMKEIPKAGDKAPWLPRSTYFSDLWAAKFGNITDGLQLERASV</sequence>
<comment type="caution">
    <text evidence="7">The sequence shown here is derived from an EMBL/GenBank/DDBJ whole genome shotgun (WGS) entry which is preliminary data.</text>
</comment>
<name>A0AAE0DGK4_9LECA</name>
<evidence type="ECO:0000256" key="1">
    <source>
        <dbReference type="ARBA" id="ARBA00001974"/>
    </source>
</evidence>
<evidence type="ECO:0000256" key="5">
    <source>
        <dbReference type="ARBA" id="ARBA00023002"/>
    </source>
</evidence>
<comment type="cofactor">
    <cofactor evidence="1">
        <name>FAD</name>
        <dbReference type="ChEBI" id="CHEBI:57692"/>
    </cofactor>
</comment>
<dbReference type="PANTHER" id="PTHR43872">
    <property type="entry name" value="MONOOXYGENASE, PUTATIVE (AFU_ORTHOLOGUE AFUA_8G02570)-RELATED"/>
    <property type="match status" value="1"/>
</dbReference>
<protein>
    <submittedName>
        <fullName evidence="7">Uncharacterized protein</fullName>
    </submittedName>
</protein>